<protein>
    <submittedName>
        <fullName evidence="1">Uncharacterized protein</fullName>
    </submittedName>
</protein>
<dbReference type="HOGENOM" id="CLU_2821773_0_0_5"/>
<evidence type="ECO:0000313" key="1">
    <source>
        <dbReference type="EMBL" id="EGF91142.1"/>
    </source>
</evidence>
<name>F4QP84_9CAUL</name>
<dbReference type="Proteomes" id="UP000006512">
    <property type="component" value="Unassembled WGS sequence"/>
</dbReference>
<organism evidence="1 2">
    <name type="scientific">Asticcacaulis biprosthecium C19</name>
    <dbReference type="NCBI Taxonomy" id="715226"/>
    <lineage>
        <taxon>Bacteria</taxon>
        <taxon>Pseudomonadati</taxon>
        <taxon>Pseudomonadota</taxon>
        <taxon>Alphaproteobacteria</taxon>
        <taxon>Caulobacterales</taxon>
        <taxon>Caulobacteraceae</taxon>
        <taxon>Asticcacaulis</taxon>
    </lineage>
</organism>
<proteinExistence type="predicted"/>
<dbReference type="STRING" id="715226.ABI_25550"/>
<accession>F4QP84</accession>
<evidence type="ECO:0000313" key="2">
    <source>
        <dbReference type="Proteomes" id="UP000006512"/>
    </source>
</evidence>
<keyword evidence="2" id="KW-1185">Reference proteome</keyword>
<sequence>MSAIEVSQKGNPRNAPLRAKLGASLQKVKADYPSFPARHFEMIQAEAKRAGFENRRGAYRAEGAKR</sequence>
<dbReference type="AlphaFoldDB" id="F4QP84"/>
<gene>
    <name evidence="1" type="ORF">ABI_25550</name>
</gene>
<dbReference type="EMBL" id="GL883078">
    <property type="protein sequence ID" value="EGF91142.1"/>
    <property type="molecule type" value="Genomic_DNA"/>
</dbReference>
<reference evidence="2" key="1">
    <citation type="submission" date="2011-03" db="EMBL/GenBank/DDBJ databases">
        <title>Draft genome sequence of Brevundimonas diminuta.</title>
        <authorList>
            <person name="Brown P.J.B."/>
            <person name="Buechlein A."/>
            <person name="Hemmerich C."/>
            <person name="Brun Y.V."/>
        </authorList>
    </citation>
    <scope>NUCLEOTIDE SEQUENCE [LARGE SCALE GENOMIC DNA]</scope>
    <source>
        <strain evidence="2">C19</strain>
    </source>
</reference>